<dbReference type="InterPro" id="IPR027417">
    <property type="entry name" value="P-loop_NTPase"/>
</dbReference>
<keyword evidence="3" id="KW-0547">Nucleotide-binding</keyword>
<dbReference type="GO" id="GO:0016887">
    <property type="term" value="F:ATP hydrolysis activity"/>
    <property type="evidence" value="ECO:0007669"/>
    <property type="project" value="InterPro"/>
</dbReference>
<protein>
    <submittedName>
        <fullName evidence="6">ABC transporter ATP-binding protein</fullName>
    </submittedName>
</protein>
<dbReference type="PROSITE" id="PS50893">
    <property type="entry name" value="ABC_TRANSPORTER_2"/>
    <property type="match status" value="1"/>
</dbReference>
<dbReference type="PANTHER" id="PTHR43553:SF24">
    <property type="entry name" value="ENERGY-COUPLING FACTOR TRANSPORTER ATP-BINDING PROTEIN ECFA1"/>
    <property type="match status" value="1"/>
</dbReference>
<dbReference type="AlphaFoldDB" id="A0A7S8HDE1"/>
<dbReference type="GO" id="GO:0005524">
    <property type="term" value="F:ATP binding"/>
    <property type="evidence" value="ECO:0007669"/>
    <property type="project" value="UniProtKB-KW"/>
</dbReference>
<comment type="similarity">
    <text evidence="1">Belongs to the ABC transporter superfamily.</text>
</comment>
<dbReference type="PANTHER" id="PTHR43553">
    <property type="entry name" value="HEAVY METAL TRANSPORTER"/>
    <property type="match status" value="1"/>
</dbReference>
<dbReference type="RefSeq" id="WP_213162081.1">
    <property type="nucleotide sequence ID" value="NZ_CP058214.1"/>
</dbReference>
<dbReference type="GO" id="GO:0042626">
    <property type="term" value="F:ATPase-coupled transmembrane transporter activity"/>
    <property type="evidence" value="ECO:0007669"/>
    <property type="project" value="TreeGrafter"/>
</dbReference>
<dbReference type="GO" id="GO:0043190">
    <property type="term" value="C:ATP-binding cassette (ABC) transporter complex"/>
    <property type="evidence" value="ECO:0007669"/>
    <property type="project" value="TreeGrafter"/>
</dbReference>
<dbReference type="SMART" id="SM00382">
    <property type="entry name" value="AAA"/>
    <property type="match status" value="1"/>
</dbReference>
<dbReference type="PROSITE" id="PS00211">
    <property type="entry name" value="ABC_TRANSPORTER_1"/>
    <property type="match status" value="1"/>
</dbReference>
<dbReference type="InterPro" id="IPR015856">
    <property type="entry name" value="ABC_transpr_CbiO/EcfA_su"/>
</dbReference>
<keyword evidence="7" id="KW-1185">Reference proteome</keyword>
<evidence type="ECO:0000256" key="3">
    <source>
        <dbReference type="ARBA" id="ARBA00022741"/>
    </source>
</evidence>
<evidence type="ECO:0000256" key="4">
    <source>
        <dbReference type="ARBA" id="ARBA00022840"/>
    </source>
</evidence>
<accession>A0A7S8HDE1</accession>
<feature type="domain" description="ABC transporter" evidence="5">
    <location>
        <begin position="8"/>
        <end position="234"/>
    </location>
</feature>
<evidence type="ECO:0000313" key="6">
    <source>
        <dbReference type="EMBL" id="QPC44712.1"/>
    </source>
</evidence>
<proteinExistence type="inferred from homology"/>
<organism evidence="6 7">
    <name type="scientific">Kaustia mangrovi</name>
    <dbReference type="NCBI Taxonomy" id="2593653"/>
    <lineage>
        <taxon>Bacteria</taxon>
        <taxon>Pseudomonadati</taxon>
        <taxon>Pseudomonadota</taxon>
        <taxon>Alphaproteobacteria</taxon>
        <taxon>Hyphomicrobiales</taxon>
        <taxon>Parvibaculaceae</taxon>
        <taxon>Kaustia</taxon>
    </lineage>
</organism>
<evidence type="ECO:0000259" key="5">
    <source>
        <dbReference type="PROSITE" id="PS50893"/>
    </source>
</evidence>
<name>A0A7S8HDE1_9HYPH</name>
<dbReference type="CDD" id="cd03225">
    <property type="entry name" value="ABC_cobalt_CbiO_domain1"/>
    <property type="match status" value="1"/>
</dbReference>
<keyword evidence="4 6" id="KW-0067">ATP-binding</keyword>
<sequence length="237" mass="26613">MRLDGSTIRLEAVSLDRGGRTVFDDLSLDLPEPRIGLVGDNGSGKSTLLRLMNGLLLPDRGRVLVHGRETARHRKDLPSIAGFIFQNPDHQIIFPTVVEEIAFGLRHRGFARREAEQRATALLEETGRGDWADRPVHELSQGEKQLVCILSVLAMEPRVILLDEPFSSLDLVTREAMARRVRRLDQQVVMASHELDMIADFDRVVWLERGRVRADGTPGEVLAAYRRHAREAGEVMA</sequence>
<keyword evidence="2" id="KW-0813">Transport</keyword>
<dbReference type="Pfam" id="PF00005">
    <property type="entry name" value="ABC_tran"/>
    <property type="match status" value="1"/>
</dbReference>
<dbReference type="InterPro" id="IPR003593">
    <property type="entry name" value="AAA+_ATPase"/>
</dbReference>
<evidence type="ECO:0000256" key="2">
    <source>
        <dbReference type="ARBA" id="ARBA00022448"/>
    </source>
</evidence>
<evidence type="ECO:0000313" key="7">
    <source>
        <dbReference type="Proteomes" id="UP000593594"/>
    </source>
</evidence>
<dbReference type="InterPro" id="IPR017871">
    <property type="entry name" value="ABC_transporter-like_CS"/>
</dbReference>
<dbReference type="KEGG" id="kmn:HW532_19605"/>
<dbReference type="Proteomes" id="UP000593594">
    <property type="component" value="Chromosome"/>
</dbReference>
<dbReference type="InterPro" id="IPR050095">
    <property type="entry name" value="ECF_ABC_transporter_ATP-bd"/>
</dbReference>
<evidence type="ECO:0000256" key="1">
    <source>
        <dbReference type="ARBA" id="ARBA00005417"/>
    </source>
</evidence>
<gene>
    <name evidence="6" type="ORF">HW532_19605</name>
</gene>
<dbReference type="EMBL" id="CP058214">
    <property type="protein sequence ID" value="QPC44712.1"/>
    <property type="molecule type" value="Genomic_DNA"/>
</dbReference>
<reference evidence="6 7" key="1">
    <citation type="submission" date="2020-06" db="EMBL/GenBank/DDBJ databases">
        <title>Genome sequence of 2 isolates from Red Sea Mangroves.</title>
        <authorList>
            <person name="Sefrji F."/>
            <person name="Michoud G."/>
            <person name="Merlino G."/>
            <person name="Daffonchio D."/>
        </authorList>
    </citation>
    <scope>NUCLEOTIDE SEQUENCE [LARGE SCALE GENOMIC DNA]</scope>
    <source>
        <strain evidence="6 7">R1DC25</strain>
    </source>
</reference>
<dbReference type="InterPro" id="IPR003439">
    <property type="entry name" value="ABC_transporter-like_ATP-bd"/>
</dbReference>
<dbReference type="SUPFAM" id="SSF52540">
    <property type="entry name" value="P-loop containing nucleoside triphosphate hydrolases"/>
    <property type="match status" value="1"/>
</dbReference>
<dbReference type="Gene3D" id="3.40.50.300">
    <property type="entry name" value="P-loop containing nucleotide triphosphate hydrolases"/>
    <property type="match status" value="1"/>
</dbReference>